<gene>
    <name evidence="7" type="ORF">VTJ83DRAFT_3159</name>
</gene>
<name>A0ABR4DD92_9PEZI</name>
<dbReference type="GeneID" id="98124150"/>
<protein>
    <submittedName>
        <fullName evidence="7">Uncharacterized protein</fullName>
    </submittedName>
</protein>
<keyword evidence="5" id="KW-0496">Mitochondrion</keyword>
<evidence type="ECO:0000256" key="5">
    <source>
        <dbReference type="ARBA" id="ARBA00023128"/>
    </source>
</evidence>
<evidence type="ECO:0000256" key="1">
    <source>
        <dbReference type="ARBA" id="ARBA00004448"/>
    </source>
</evidence>
<organism evidence="7 8">
    <name type="scientific">Remersonia thermophila</name>
    <dbReference type="NCBI Taxonomy" id="72144"/>
    <lineage>
        <taxon>Eukaryota</taxon>
        <taxon>Fungi</taxon>
        <taxon>Dikarya</taxon>
        <taxon>Ascomycota</taxon>
        <taxon>Pezizomycotina</taxon>
        <taxon>Sordariomycetes</taxon>
        <taxon>Sordariomycetidae</taxon>
        <taxon>Sordariales</taxon>
        <taxon>Sordariales incertae sedis</taxon>
        <taxon>Remersonia</taxon>
    </lineage>
</organism>
<sequence>MAPTEEEKYQPKDAVHLGIYNGMVYGGVGLFIAAVKNSLAKQNVGPWTTFTKHGHIIAVFAATGGSFEFTRAASANLREKDDYWNDGIAGLVAGAVIGLRSGRFPRILGWSALTSVAAATYAYAGGSLRGDIKTTGEEEYERKERLRLNRRRPIEETLAEIGEGRGIKPPGYEERRRQRIKEKYGIDINPVCADPDAA</sequence>
<comment type="subcellular location">
    <subcellularLocation>
        <location evidence="1">Mitochondrion inner membrane</location>
        <topology evidence="1">Multi-pass membrane protein</topology>
    </subcellularLocation>
</comment>
<evidence type="ECO:0000313" key="7">
    <source>
        <dbReference type="EMBL" id="KAL2268313.1"/>
    </source>
</evidence>
<keyword evidence="8" id="KW-1185">Reference proteome</keyword>
<evidence type="ECO:0000256" key="2">
    <source>
        <dbReference type="ARBA" id="ARBA00022692"/>
    </source>
</evidence>
<keyword evidence="4" id="KW-1133">Transmembrane helix</keyword>
<evidence type="ECO:0000313" key="8">
    <source>
        <dbReference type="Proteomes" id="UP001600064"/>
    </source>
</evidence>
<reference evidence="7 8" key="1">
    <citation type="journal article" date="2024" name="Commun. Biol.">
        <title>Comparative genomic analysis of thermophilic fungi reveals convergent evolutionary adaptations and gene losses.</title>
        <authorList>
            <person name="Steindorff A.S."/>
            <person name="Aguilar-Pontes M.V."/>
            <person name="Robinson A.J."/>
            <person name="Andreopoulos B."/>
            <person name="LaButti K."/>
            <person name="Kuo A."/>
            <person name="Mondo S."/>
            <person name="Riley R."/>
            <person name="Otillar R."/>
            <person name="Haridas S."/>
            <person name="Lipzen A."/>
            <person name="Grimwood J."/>
            <person name="Schmutz J."/>
            <person name="Clum A."/>
            <person name="Reid I.D."/>
            <person name="Moisan M.C."/>
            <person name="Butler G."/>
            <person name="Nguyen T.T.M."/>
            <person name="Dewar K."/>
            <person name="Conant G."/>
            <person name="Drula E."/>
            <person name="Henrissat B."/>
            <person name="Hansel C."/>
            <person name="Singer S."/>
            <person name="Hutchinson M.I."/>
            <person name="de Vries R.P."/>
            <person name="Natvig D.O."/>
            <person name="Powell A.J."/>
            <person name="Tsang A."/>
            <person name="Grigoriev I.V."/>
        </authorList>
    </citation>
    <scope>NUCLEOTIDE SEQUENCE [LARGE SCALE GENOMIC DNA]</scope>
    <source>
        <strain evidence="7 8">ATCC 22073</strain>
    </source>
</reference>
<evidence type="ECO:0000256" key="6">
    <source>
        <dbReference type="ARBA" id="ARBA00023136"/>
    </source>
</evidence>
<keyword evidence="2" id="KW-0812">Transmembrane</keyword>
<keyword evidence="6" id="KW-0472">Membrane</keyword>
<proteinExistence type="predicted"/>
<dbReference type="RefSeq" id="XP_070867037.1">
    <property type="nucleotide sequence ID" value="XM_071009506.1"/>
</dbReference>
<evidence type="ECO:0000256" key="4">
    <source>
        <dbReference type="ARBA" id="ARBA00022989"/>
    </source>
</evidence>
<comment type="caution">
    <text evidence="7">The sequence shown here is derived from an EMBL/GenBank/DDBJ whole genome shotgun (WGS) entry which is preliminary data.</text>
</comment>
<dbReference type="PANTHER" id="PTHR21382:SF1">
    <property type="entry name" value="NADH DEHYDROGENASE [UBIQUINONE] 1 ALPHA SUBCOMPLEX SUBUNIT 11"/>
    <property type="match status" value="1"/>
</dbReference>
<dbReference type="PANTHER" id="PTHR21382">
    <property type="entry name" value="NADH-UBIQUINONE OXIDOREDUCTASE SUBUNIT"/>
    <property type="match status" value="1"/>
</dbReference>
<dbReference type="Proteomes" id="UP001600064">
    <property type="component" value="Unassembled WGS sequence"/>
</dbReference>
<dbReference type="EMBL" id="JAZGUE010000003">
    <property type="protein sequence ID" value="KAL2268313.1"/>
    <property type="molecule type" value="Genomic_DNA"/>
</dbReference>
<dbReference type="InterPro" id="IPR039205">
    <property type="entry name" value="NDUFA11"/>
</dbReference>
<evidence type="ECO:0000256" key="3">
    <source>
        <dbReference type="ARBA" id="ARBA00022792"/>
    </source>
</evidence>
<keyword evidence="3" id="KW-0999">Mitochondrion inner membrane</keyword>
<accession>A0ABR4DD92</accession>